<protein>
    <submittedName>
        <fullName evidence="1">Uncharacterized protein</fullName>
    </submittedName>
</protein>
<comment type="caution">
    <text evidence="1">The sequence shown here is derived from an EMBL/GenBank/DDBJ whole genome shotgun (WGS) entry which is preliminary data.</text>
</comment>
<dbReference type="Proteomes" id="UP000299102">
    <property type="component" value="Unassembled WGS sequence"/>
</dbReference>
<accession>A0A4C1WFK2</accession>
<name>A0A4C1WFK2_EUMVA</name>
<reference evidence="1 2" key="1">
    <citation type="journal article" date="2019" name="Commun. Biol.">
        <title>The bagworm genome reveals a unique fibroin gene that provides high tensile strength.</title>
        <authorList>
            <person name="Kono N."/>
            <person name="Nakamura H."/>
            <person name="Ohtoshi R."/>
            <person name="Tomita M."/>
            <person name="Numata K."/>
            <person name="Arakawa K."/>
        </authorList>
    </citation>
    <scope>NUCLEOTIDE SEQUENCE [LARGE SCALE GENOMIC DNA]</scope>
</reference>
<dbReference type="OrthoDB" id="425619at2759"/>
<sequence>MISRCIYLLELYPEACDVPMPIHDYTPFLTIYFQRICERSPHQESGIAEVIQCGYTMRMDIRGCRWTLTVTDNGNKYILVVMDYFTKRPEVFAVPNQDAIRVREK</sequence>
<dbReference type="InterPro" id="IPR012337">
    <property type="entry name" value="RNaseH-like_sf"/>
</dbReference>
<organism evidence="1 2">
    <name type="scientific">Eumeta variegata</name>
    <name type="common">Bagworm moth</name>
    <name type="synonym">Eumeta japonica</name>
    <dbReference type="NCBI Taxonomy" id="151549"/>
    <lineage>
        <taxon>Eukaryota</taxon>
        <taxon>Metazoa</taxon>
        <taxon>Ecdysozoa</taxon>
        <taxon>Arthropoda</taxon>
        <taxon>Hexapoda</taxon>
        <taxon>Insecta</taxon>
        <taxon>Pterygota</taxon>
        <taxon>Neoptera</taxon>
        <taxon>Endopterygota</taxon>
        <taxon>Lepidoptera</taxon>
        <taxon>Glossata</taxon>
        <taxon>Ditrysia</taxon>
        <taxon>Tineoidea</taxon>
        <taxon>Psychidae</taxon>
        <taxon>Oiketicinae</taxon>
        <taxon>Eumeta</taxon>
    </lineage>
</organism>
<dbReference type="InterPro" id="IPR036397">
    <property type="entry name" value="RNaseH_sf"/>
</dbReference>
<dbReference type="GO" id="GO:0003676">
    <property type="term" value="F:nucleic acid binding"/>
    <property type="evidence" value="ECO:0007669"/>
    <property type="project" value="InterPro"/>
</dbReference>
<dbReference type="Gene3D" id="3.30.420.10">
    <property type="entry name" value="Ribonuclease H-like superfamily/Ribonuclease H"/>
    <property type="match status" value="1"/>
</dbReference>
<dbReference type="AlphaFoldDB" id="A0A4C1WFK2"/>
<gene>
    <name evidence="1" type="ORF">EVAR_97218_1</name>
</gene>
<dbReference type="SUPFAM" id="SSF53098">
    <property type="entry name" value="Ribonuclease H-like"/>
    <property type="match status" value="1"/>
</dbReference>
<keyword evidence="2" id="KW-1185">Reference proteome</keyword>
<evidence type="ECO:0000313" key="2">
    <source>
        <dbReference type="Proteomes" id="UP000299102"/>
    </source>
</evidence>
<dbReference type="EMBL" id="BGZK01000560">
    <property type="protein sequence ID" value="GBP50216.1"/>
    <property type="molecule type" value="Genomic_DNA"/>
</dbReference>
<proteinExistence type="predicted"/>
<evidence type="ECO:0000313" key="1">
    <source>
        <dbReference type="EMBL" id="GBP50216.1"/>
    </source>
</evidence>